<gene>
    <name evidence="5" type="ORF">HMPREF0044_1037</name>
</gene>
<dbReference type="InterPro" id="IPR042099">
    <property type="entry name" value="ANL_N_sf"/>
</dbReference>
<dbReference type="PANTHER" id="PTHR43767:SF1">
    <property type="entry name" value="NONRIBOSOMAL PEPTIDE SYNTHASE PES1 (EUROFUNG)-RELATED"/>
    <property type="match status" value="1"/>
</dbReference>
<evidence type="ECO:0000313" key="5">
    <source>
        <dbReference type="EMBL" id="EEH64018.1"/>
    </source>
</evidence>
<keyword evidence="6" id="KW-1185">Reference proteome</keyword>
<dbReference type="InterPro" id="IPR020845">
    <property type="entry name" value="AMP-binding_CS"/>
</dbReference>
<protein>
    <submittedName>
        <fullName evidence="5">AMP-binding enzyme</fullName>
    </submittedName>
</protein>
<dbReference type="HOGENOM" id="CLU_000022_59_9_11"/>
<evidence type="ECO:0000259" key="4">
    <source>
        <dbReference type="Pfam" id="PF13193"/>
    </source>
</evidence>
<dbReference type="Pfam" id="PF13193">
    <property type="entry name" value="AMP-binding_C"/>
    <property type="match status" value="1"/>
</dbReference>
<name>C0W0F9_9ACTO</name>
<dbReference type="STRING" id="525245.HMPREF0044_1037"/>
<dbReference type="InterPro" id="IPR000873">
    <property type="entry name" value="AMP-dep_synth/lig_dom"/>
</dbReference>
<dbReference type="Gene3D" id="3.40.50.12780">
    <property type="entry name" value="N-terminal domain of ligase-like"/>
    <property type="match status" value="1"/>
</dbReference>
<proteinExistence type="predicted"/>
<dbReference type="PROSITE" id="PS00455">
    <property type="entry name" value="AMP_BINDING"/>
    <property type="match status" value="1"/>
</dbReference>
<accession>C0W0F9</accession>
<dbReference type="OrthoDB" id="9803968at2"/>
<dbReference type="Proteomes" id="UP000010301">
    <property type="component" value="Unassembled WGS sequence"/>
</dbReference>
<feature type="domain" description="AMP-binding enzyme C-terminal" evidence="4">
    <location>
        <begin position="472"/>
        <end position="547"/>
    </location>
</feature>
<dbReference type="InterPro" id="IPR025110">
    <property type="entry name" value="AMP-bd_C"/>
</dbReference>
<comment type="caution">
    <text evidence="5">The sequence shown here is derived from an EMBL/GenBank/DDBJ whole genome shotgun (WGS) entry which is preliminary data.</text>
</comment>
<sequence>MSAEYTALTEKLRASYAPGVPYTVSVETLPLPTVFFQVAQRYPQRIALDFMGQQTSYSQLARQIKQAARVLHQAGVKPGDRVGLTLPNCPQHIVALYAIMQVGAIAVETNPLSPRTELSEELKRAGAKVLIVWEKSLDSIDRELVAAETIFSVDLTKALPWSSQFMLNLPIPPARQKKAQLRSPRPKWARSWDRAVAASSLWRGTCPANADDVAILLHTGGTTGTPKGVMLTHANLGSNVNMSVAWVNELHAGAETFYTVLPLFHAFGMTTALTAGFKLGATLVLFPKFDVPMILAAQKRIPCTFFPGVAPMFDRILKAVTAEDDLSSIRFSLSGAMPLSAEIAAKWEAATGGLLIEGYGMTEASPVILGSPLSEKRRPGTLGLPFPSVDIRIANPDDLDTDMPEGEIGELLAKGPNVFKGYWDNPKETAEAFHNGWLRTGDLVQVVGGFVVMADRRKELIISGGFNIYPSQVEDAVRSMPGVTDVAVVGLPEDVRGEDVVAALTLEAGASVTLEEVRAWAEKSISHYALPRQIFILQDLPRSQIGKVMRRKVRDSIMGISESSSGLRDQLRVASENALEHLKASSEAAKEQLKELSEQVGEKTAAATAQAQEMFKEFQARHARAGEETAGDCAESELPVETACDTCEPVVEEK</sequence>
<evidence type="ECO:0000256" key="2">
    <source>
        <dbReference type="SAM" id="MobiDB-lite"/>
    </source>
</evidence>
<dbReference type="PANTHER" id="PTHR43767">
    <property type="entry name" value="LONG-CHAIN-FATTY-ACID--COA LIGASE"/>
    <property type="match status" value="1"/>
</dbReference>
<keyword evidence="1" id="KW-0175">Coiled coil</keyword>
<dbReference type="Gene3D" id="3.30.300.30">
    <property type="match status" value="1"/>
</dbReference>
<organism evidence="5 6">
    <name type="scientific">Gleimia coleocanis DSM 15436</name>
    <dbReference type="NCBI Taxonomy" id="525245"/>
    <lineage>
        <taxon>Bacteria</taxon>
        <taxon>Bacillati</taxon>
        <taxon>Actinomycetota</taxon>
        <taxon>Actinomycetes</taxon>
        <taxon>Actinomycetales</taxon>
        <taxon>Actinomycetaceae</taxon>
        <taxon>Gleimia</taxon>
    </lineage>
</organism>
<feature type="coiled-coil region" evidence="1">
    <location>
        <begin position="572"/>
        <end position="606"/>
    </location>
</feature>
<dbReference type="SUPFAM" id="SSF56801">
    <property type="entry name" value="Acetyl-CoA synthetase-like"/>
    <property type="match status" value="1"/>
</dbReference>
<evidence type="ECO:0000313" key="6">
    <source>
        <dbReference type="Proteomes" id="UP000010301"/>
    </source>
</evidence>
<feature type="domain" description="AMP-dependent synthetase/ligase" evidence="3">
    <location>
        <begin position="35"/>
        <end position="423"/>
    </location>
</feature>
<reference evidence="5 6" key="1">
    <citation type="submission" date="2009-01" db="EMBL/GenBank/DDBJ databases">
        <authorList>
            <person name="Qin X."/>
            <person name="Bachman B."/>
            <person name="Battles P."/>
            <person name="Bell A."/>
            <person name="Bess C."/>
            <person name="Bickham C."/>
            <person name="Chaboub L."/>
            <person name="Chen D."/>
            <person name="Coyle M."/>
            <person name="Deiros D.R."/>
            <person name="Dinh H."/>
            <person name="Forbes L."/>
            <person name="Fowler G."/>
            <person name="Francisco L."/>
            <person name="Fu Q."/>
            <person name="Gubbala S."/>
            <person name="Hale W."/>
            <person name="Han Y."/>
            <person name="Hemphill L."/>
            <person name="Highlander S.K."/>
            <person name="Hirani K."/>
            <person name="Hogues M."/>
            <person name="Jackson L."/>
            <person name="Jakkamsetti A."/>
            <person name="Javaid M."/>
            <person name="Jiang H."/>
            <person name="Korchina V."/>
            <person name="Kovar C."/>
            <person name="Lara F."/>
            <person name="Lee S."/>
            <person name="Mata R."/>
            <person name="Mathew T."/>
            <person name="Moen C."/>
            <person name="Morales K."/>
            <person name="Munidasa M."/>
            <person name="Nazareth L."/>
            <person name="Ngo R."/>
            <person name="Nguyen L."/>
            <person name="Okwuonu G."/>
            <person name="Ongeri F."/>
            <person name="Patil S."/>
            <person name="Petrosino J."/>
            <person name="Pham C."/>
            <person name="Pham P."/>
            <person name="Pu L.-L."/>
            <person name="Puazo M."/>
            <person name="Raj R."/>
            <person name="Reid J."/>
            <person name="Rouhana J."/>
            <person name="Saada N."/>
            <person name="Shang Y."/>
            <person name="Simmons D."/>
            <person name="Thornton R."/>
            <person name="Warren J."/>
            <person name="Weissenberger G."/>
            <person name="Zhang J."/>
            <person name="Zhang L."/>
            <person name="Zhou C."/>
            <person name="Zhu D."/>
            <person name="Muzny D."/>
            <person name="Worley K."/>
            <person name="Gibbs R."/>
        </authorList>
    </citation>
    <scope>NUCLEOTIDE SEQUENCE [LARGE SCALE GENOMIC DNA]</scope>
    <source>
        <strain evidence="5 6">DSM 15436</strain>
    </source>
</reference>
<dbReference type="GO" id="GO:0016878">
    <property type="term" value="F:acid-thiol ligase activity"/>
    <property type="evidence" value="ECO:0007669"/>
    <property type="project" value="UniProtKB-ARBA"/>
</dbReference>
<evidence type="ECO:0000256" key="1">
    <source>
        <dbReference type="SAM" id="Coils"/>
    </source>
</evidence>
<evidence type="ECO:0000259" key="3">
    <source>
        <dbReference type="Pfam" id="PF00501"/>
    </source>
</evidence>
<feature type="region of interest" description="Disordered" evidence="2">
    <location>
        <begin position="619"/>
        <end position="638"/>
    </location>
</feature>
<dbReference type="AlphaFoldDB" id="C0W0F9"/>
<dbReference type="InterPro" id="IPR045851">
    <property type="entry name" value="AMP-bd_C_sf"/>
</dbReference>
<dbReference type="RefSeq" id="WP_006546809.1">
    <property type="nucleotide sequence ID" value="NZ_DS999543.1"/>
</dbReference>
<dbReference type="EMBL" id="ACFG01000030">
    <property type="protein sequence ID" value="EEH64018.1"/>
    <property type="molecule type" value="Genomic_DNA"/>
</dbReference>
<dbReference type="eggNOG" id="COG0318">
    <property type="taxonomic scope" value="Bacteria"/>
</dbReference>
<dbReference type="Pfam" id="PF00501">
    <property type="entry name" value="AMP-binding"/>
    <property type="match status" value="1"/>
</dbReference>
<dbReference type="InterPro" id="IPR050237">
    <property type="entry name" value="ATP-dep_AMP-bd_enzyme"/>
</dbReference>